<evidence type="ECO:0000313" key="1">
    <source>
        <dbReference type="EMBL" id="QDT71713.1"/>
    </source>
</evidence>
<reference evidence="1 2" key="1">
    <citation type="submission" date="2019-02" db="EMBL/GenBank/DDBJ databases">
        <title>Deep-cultivation of Planctomycetes and their phenomic and genomic characterization uncovers novel biology.</title>
        <authorList>
            <person name="Wiegand S."/>
            <person name="Jogler M."/>
            <person name="Boedeker C."/>
            <person name="Pinto D."/>
            <person name="Vollmers J."/>
            <person name="Rivas-Marin E."/>
            <person name="Kohn T."/>
            <person name="Peeters S.H."/>
            <person name="Heuer A."/>
            <person name="Rast P."/>
            <person name="Oberbeckmann S."/>
            <person name="Bunk B."/>
            <person name="Jeske O."/>
            <person name="Meyerdierks A."/>
            <person name="Storesund J.E."/>
            <person name="Kallscheuer N."/>
            <person name="Luecker S."/>
            <person name="Lage O.M."/>
            <person name="Pohl T."/>
            <person name="Merkel B.J."/>
            <person name="Hornburger P."/>
            <person name="Mueller R.-W."/>
            <person name="Bruemmer F."/>
            <person name="Labrenz M."/>
            <person name="Spormann A.M."/>
            <person name="Op den Camp H."/>
            <person name="Overmann J."/>
            <person name="Amann R."/>
            <person name="Jetten M.S.M."/>
            <person name="Mascher T."/>
            <person name="Medema M.H."/>
            <person name="Devos D.P."/>
            <person name="Kaster A.-K."/>
            <person name="Ovreas L."/>
            <person name="Rohde M."/>
            <person name="Galperin M.Y."/>
            <person name="Jogler C."/>
        </authorList>
    </citation>
    <scope>NUCLEOTIDE SEQUENCE [LARGE SCALE GENOMIC DNA]</scope>
    <source>
        <strain evidence="1 2">I41</strain>
    </source>
</reference>
<dbReference type="AlphaFoldDB" id="A0A517TTM7"/>
<accession>A0A517TTM7</accession>
<organism evidence="1 2">
    <name type="scientific">Lacipirellula limnantheis</name>
    <dbReference type="NCBI Taxonomy" id="2528024"/>
    <lineage>
        <taxon>Bacteria</taxon>
        <taxon>Pseudomonadati</taxon>
        <taxon>Planctomycetota</taxon>
        <taxon>Planctomycetia</taxon>
        <taxon>Pirellulales</taxon>
        <taxon>Lacipirellulaceae</taxon>
        <taxon>Lacipirellula</taxon>
    </lineage>
</organism>
<sequence length="36" mass="3932">MLHPHNAKQATLAAKQTVARAQRTYLAIWGSVAKAQ</sequence>
<dbReference type="Proteomes" id="UP000317909">
    <property type="component" value="Chromosome"/>
</dbReference>
<name>A0A517TTM7_9BACT</name>
<gene>
    <name evidence="1" type="ORF">I41_08730</name>
</gene>
<proteinExistence type="predicted"/>
<evidence type="ECO:0000313" key="2">
    <source>
        <dbReference type="Proteomes" id="UP000317909"/>
    </source>
</evidence>
<protein>
    <submittedName>
        <fullName evidence="1">Uncharacterized protein</fullName>
    </submittedName>
</protein>
<keyword evidence="2" id="KW-1185">Reference proteome</keyword>
<dbReference type="EMBL" id="CP036339">
    <property type="protein sequence ID" value="QDT71713.1"/>
    <property type="molecule type" value="Genomic_DNA"/>
</dbReference>
<dbReference type="KEGG" id="llh:I41_08730"/>